<evidence type="ECO:0000313" key="1">
    <source>
        <dbReference type="EMBL" id="KAJ8632775.1"/>
    </source>
</evidence>
<name>A0ACC2LH29_PERAE</name>
<dbReference type="Proteomes" id="UP001234297">
    <property type="component" value="Chromosome 8"/>
</dbReference>
<sequence>MDRVFSVEEISDPFWSSSHSSSSAAESSNNNNNNNNNNKMNRSSSEWAFQRFLEEVSISQNNPSQSLSSTSSSLNETRIEIKDPPLSDPSLNDNGPIDPEEYQQILKKRLDLACAAVALSRSSGVKPPEFSPLANSGSQASSTSQLGSQTHGKGSPYSLPRTQEKAVGGPIGIPTLPVIQKSSGIQNIPATSGSSKEEHSEDDEIEGETETAEHMDPADAKRARRMLSNRESARRSRRRKQAHLSELEQQVAQLRFENSSLLKRLTDVSQKHNEAAVDNRVLKADVETLRAKVKMAEDTVKRVTGVNTLIQTMSDTSSISMPYSSSPSDGTTDAAVPVQENPNQFFLATHEQGMTTGIPDIAHVPVEDMHNGGSKMGRTASMQRVASLEHLQKRIRGGANPCEPPMQWDGVWSPEISHAEENSNTQNQV</sequence>
<accession>A0ACC2LH29</accession>
<protein>
    <submittedName>
        <fullName evidence="1">Uncharacterized protein</fullName>
    </submittedName>
</protein>
<organism evidence="1 2">
    <name type="scientific">Persea americana</name>
    <name type="common">Avocado</name>
    <dbReference type="NCBI Taxonomy" id="3435"/>
    <lineage>
        <taxon>Eukaryota</taxon>
        <taxon>Viridiplantae</taxon>
        <taxon>Streptophyta</taxon>
        <taxon>Embryophyta</taxon>
        <taxon>Tracheophyta</taxon>
        <taxon>Spermatophyta</taxon>
        <taxon>Magnoliopsida</taxon>
        <taxon>Magnoliidae</taxon>
        <taxon>Laurales</taxon>
        <taxon>Lauraceae</taxon>
        <taxon>Persea</taxon>
    </lineage>
</organism>
<reference evidence="1 2" key="1">
    <citation type="journal article" date="2022" name="Hortic Res">
        <title>A haplotype resolved chromosomal level avocado genome allows analysis of novel avocado genes.</title>
        <authorList>
            <person name="Nath O."/>
            <person name="Fletcher S.J."/>
            <person name="Hayward A."/>
            <person name="Shaw L.M."/>
            <person name="Masouleh A.K."/>
            <person name="Furtado A."/>
            <person name="Henry R.J."/>
            <person name="Mitter N."/>
        </authorList>
    </citation>
    <scope>NUCLEOTIDE SEQUENCE [LARGE SCALE GENOMIC DNA]</scope>
    <source>
        <strain evidence="2">cv. Hass</strain>
    </source>
</reference>
<proteinExistence type="predicted"/>
<comment type="caution">
    <text evidence="1">The sequence shown here is derived from an EMBL/GenBank/DDBJ whole genome shotgun (WGS) entry which is preliminary data.</text>
</comment>
<evidence type="ECO:0000313" key="2">
    <source>
        <dbReference type="Proteomes" id="UP001234297"/>
    </source>
</evidence>
<gene>
    <name evidence="1" type="ORF">MRB53_026111</name>
</gene>
<keyword evidence="2" id="KW-1185">Reference proteome</keyword>
<dbReference type="EMBL" id="CM056816">
    <property type="protein sequence ID" value="KAJ8632775.1"/>
    <property type="molecule type" value="Genomic_DNA"/>
</dbReference>